<reference evidence="1" key="1">
    <citation type="submission" date="2021-02" db="EMBL/GenBank/DDBJ databases">
        <authorList>
            <person name="Dougan E. K."/>
            <person name="Rhodes N."/>
            <person name="Thang M."/>
            <person name="Chan C."/>
        </authorList>
    </citation>
    <scope>NUCLEOTIDE SEQUENCE</scope>
</reference>
<dbReference type="OrthoDB" id="425507at2759"/>
<dbReference type="InterPro" id="IPR011990">
    <property type="entry name" value="TPR-like_helical_dom_sf"/>
</dbReference>
<evidence type="ECO:0000313" key="1">
    <source>
        <dbReference type="EMBL" id="CAE7904360.1"/>
    </source>
</evidence>
<sequence length="144" mass="15221">CENSSHWRCALALGPGTQEGLGALLAACEKAYEWRRALSVLTVHHLERLATDIISCDSMLMACRPGWHWQVALVLLGSMASDSMHPTALSYDAALPAFHAGGGGTYIPSLLAALPAVADSLHRKVVCGSMLGQTSSPPARLTIL</sequence>
<feature type="non-terminal residue" evidence="1">
    <location>
        <position position="1"/>
    </location>
</feature>
<dbReference type="Proteomes" id="UP000601435">
    <property type="component" value="Unassembled WGS sequence"/>
</dbReference>
<proteinExistence type="predicted"/>
<dbReference type="Gene3D" id="1.25.40.10">
    <property type="entry name" value="Tetratricopeptide repeat domain"/>
    <property type="match status" value="1"/>
</dbReference>
<dbReference type="EMBL" id="CAJNJA010071598">
    <property type="protein sequence ID" value="CAE7904360.1"/>
    <property type="molecule type" value="Genomic_DNA"/>
</dbReference>
<keyword evidence="2" id="KW-1185">Reference proteome</keyword>
<dbReference type="AlphaFoldDB" id="A0A813BKA1"/>
<accession>A0A813BKA1</accession>
<evidence type="ECO:0000313" key="2">
    <source>
        <dbReference type="Proteomes" id="UP000601435"/>
    </source>
</evidence>
<organism evidence="1 2">
    <name type="scientific">Symbiodinium necroappetens</name>
    <dbReference type="NCBI Taxonomy" id="1628268"/>
    <lineage>
        <taxon>Eukaryota</taxon>
        <taxon>Sar</taxon>
        <taxon>Alveolata</taxon>
        <taxon>Dinophyceae</taxon>
        <taxon>Suessiales</taxon>
        <taxon>Symbiodiniaceae</taxon>
        <taxon>Symbiodinium</taxon>
    </lineage>
</organism>
<protein>
    <submittedName>
        <fullName evidence="1">Uncharacterized protein</fullName>
    </submittedName>
</protein>
<comment type="caution">
    <text evidence="1">The sequence shown here is derived from an EMBL/GenBank/DDBJ whole genome shotgun (WGS) entry which is preliminary data.</text>
</comment>
<name>A0A813BKA1_9DINO</name>
<gene>
    <name evidence="1" type="ORF">SNEC2469_LOCUS30563</name>
</gene>